<feature type="domain" description="Rad50/SbcC-type AAA" evidence="1">
    <location>
        <begin position="5"/>
        <end position="68"/>
    </location>
</feature>
<comment type="caution">
    <text evidence="2">The sequence shown here is derived from an EMBL/GenBank/DDBJ whole genome shotgun (WGS) entry which is preliminary data.</text>
</comment>
<name>A0A0F9GPD5_9ZZZZ</name>
<dbReference type="PANTHER" id="PTHR32114">
    <property type="entry name" value="ABC TRANSPORTER ABCH.3"/>
    <property type="match status" value="1"/>
</dbReference>
<dbReference type="EMBL" id="LAZR01019487">
    <property type="protein sequence ID" value="KKL92361.1"/>
    <property type="molecule type" value="Genomic_DNA"/>
</dbReference>
<dbReference type="InterPro" id="IPR027417">
    <property type="entry name" value="P-loop_NTPase"/>
</dbReference>
<dbReference type="AlphaFoldDB" id="A0A0F9GPD5"/>
<dbReference type="SUPFAM" id="SSF52540">
    <property type="entry name" value="P-loop containing nucleoside triphosphate hydrolases"/>
    <property type="match status" value="1"/>
</dbReference>
<evidence type="ECO:0000259" key="1">
    <source>
        <dbReference type="Pfam" id="PF13476"/>
    </source>
</evidence>
<proteinExistence type="predicted"/>
<organism evidence="2">
    <name type="scientific">marine sediment metagenome</name>
    <dbReference type="NCBI Taxonomy" id="412755"/>
    <lineage>
        <taxon>unclassified sequences</taxon>
        <taxon>metagenomes</taxon>
        <taxon>ecological metagenomes</taxon>
    </lineage>
</organism>
<accession>A0A0F9GPD5</accession>
<dbReference type="Pfam" id="PF13476">
    <property type="entry name" value="AAA_23"/>
    <property type="match status" value="1"/>
</dbReference>
<protein>
    <recommendedName>
        <fullName evidence="1">Rad50/SbcC-type AAA domain-containing protein</fullName>
    </recommendedName>
</protein>
<dbReference type="PANTHER" id="PTHR32114:SF2">
    <property type="entry name" value="ABC TRANSPORTER ABCH.3"/>
    <property type="match status" value="1"/>
</dbReference>
<evidence type="ECO:0000313" key="2">
    <source>
        <dbReference type="EMBL" id="KKL92361.1"/>
    </source>
</evidence>
<sequence length="103" mass="11684">MRILKLDLENFMGYQKASFDLEDKRLVLLEGANHDFAAASSTGSGKSTVSDAMSFGLYGRAMRPLKLDSMVREGASWCRVLIELQLGKQRLKIERYHDHPTHK</sequence>
<reference evidence="2" key="1">
    <citation type="journal article" date="2015" name="Nature">
        <title>Complex archaea that bridge the gap between prokaryotes and eukaryotes.</title>
        <authorList>
            <person name="Spang A."/>
            <person name="Saw J.H."/>
            <person name="Jorgensen S.L."/>
            <person name="Zaremba-Niedzwiedzka K."/>
            <person name="Martijn J."/>
            <person name="Lind A.E."/>
            <person name="van Eijk R."/>
            <person name="Schleper C."/>
            <person name="Guy L."/>
            <person name="Ettema T.J."/>
        </authorList>
    </citation>
    <scope>NUCLEOTIDE SEQUENCE</scope>
</reference>
<dbReference type="GO" id="GO:0016887">
    <property type="term" value="F:ATP hydrolysis activity"/>
    <property type="evidence" value="ECO:0007669"/>
    <property type="project" value="InterPro"/>
</dbReference>
<gene>
    <name evidence="2" type="ORF">LCGC14_1885430</name>
</gene>
<dbReference type="InterPro" id="IPR038729">
    <property type="entry name" value="Rad50/SbcC_AAA"/>
</dbReference>
<dbReference type="GO" id="GO:0006302">
    <property type="term" value="P:double-strand break repair"/>
    <property type="evidence" value="ECO:0007669"/>
    <property type="project" value="InterPro"/>
</dbReference>
<dbReference type="Gene3D" id="3.40.50.300">
    <property type="entry name" value="P-loop containing nucleotide triphosphate hydrolases"/>
    <property type="match status" value="1"/>
</dbReference>
<feature type="non-terminal residue" evidence="2">
    <location>
        <position position="103"/>
    </location>
</feature>